<feature type="non-terminal residue" evidence="1">
    <location>
        <position position="1"/>
    </location>
</feature>
<organism evidence="1 2">
    <name type="scientific">Racocetra persica</name>
    <dbReference type="NCBI Taxonomy" id="160502"/>
    <lineage>
        <taxon>Eukaryota</taxon>
        <taxon>Fungi</taxon>
        <taxon>Fungi incertae sedis</taxon>
        <taxon>Mucoromycota</taxon>
        <taxon>Glomeromycotina</taxon>
        <taxon>Glomeromycetes</taxon>
        <taxon>Diversisporales</taxon>
        <taxon>Gigasporaceae</taxon>
        <taxon>Racocetra</taxon>
    </lineage>
</organism>
<proteinExistence type="predicted"/>
<feature type="non-terminal residue" evidence="1">
    <location>
        <position position="187"/>
    </location>
</feature>
<evidence type="ECO:0000313" key="2">
    <source>
        <dbReference type="Proteomes" id="UP000789920"/>
    </source>
</evidence>
<sequence>NTKVDGTINKIFAGMIKTYIKCVNVDYEYQRVDEYYGETLDDSFMKFTQEENLDGNNKYDTEFYGLQAAKKRVTFESFPPVLRIYLENDSDQDNNCEYPTEIDLQKYLSPDVDKSKSCRYLLYGLKFNDDQVTLESYGEIFQEFHDPHILVYICESDVNEILSPILPKDIPKCFHEEKESDLHMQTW</sequence>
<protein>
    <submittedName>
        <fullName evidence="1">2430_t:CDS:1</fullName>
    </submittedName>
</protein>
<dbReference type="EMBL" id="CAJVQC010085899">
    <property type="protein sequence ID" value="CAG8822191.1"/>
    <property type="molecule type" value="Genomic_DNA"/>
</dbReference>
<keyword evidence="2" id="KW-1185">Reference proteome</keyword>
<gene>
    <name evidence="1" type="ORF">RPERSI_LOCUS25746</name>
</gene>
<evidence type="ECO:0000313" key="1">
    <source>
        <dbReference type="EMBL" id="CAG8822191.1"/>
    </source>
</evidence>
<accession>A0ACA9S2S8</accession>
<name>A0ACA9S2S8_9GLOM</name>
<reference evidence="1" key="1">
    <citation type="submission" date="2021-06" db="EMBL/GenBank/DDBJ databases">
        <authorList>
            <person name="Kallberg Y."/>
            <person name="Tangrot J."/>
            <person name="Rosling A."/>
        </authorList>
    </citation>
    <scope>NUCLEOTIDE SEQUENCE</scope>
    <source>
        <strain evidence="1">MA461A</strain>
    </source>
</reference>
<dbReference type="Proteomes" id="UP000789920">
    <property type="component" value="Unassembled WGS sequence"/>
</dbReference>
<comment type="caution">
    <text evidence="1">The sequence shown here is derived from an EMBL/GenBank/DDBJ whole genome shotgun (WGS) entry which is preliminary data.</text>
</comment>